<accession>A0A919MG44</accession>
<dbReference type="EMBL" id="BOMM01000049">
    <property type="protein sequence ID" value="GIE13459.1"/>
    <property type="molecule type" value="Genomic_DNA"/>
</dbReference>
<comment type="caution">
    <text evidence="2">The sequence shown here is derived from an EMBL/GenBank/DDBJ whole genome shotgun (WGS) entry which is preliminary data.</text>
</comment>
<feature type="region of interest" description="Disordered" evidence="1">
    <location>
        <begin position="14"/>
        <end position="57"/>
    </location>
</feature>
<evidence type="ECO:0000313" key="2">
    <source>
        <dbReference type="EMBL" id="GIE13459.1"/>
    </source>
</evidence>
<keyword evidence="3" id="KW-1185">Reference proteome</keyword>
<evidence type="ECO:0000313" key="3">
    <source>
        <dbReference type="Proteomes" id="UP000598174"/>
    </source>
</evidence>
<organism evidence="2 3">
    <name type="scientific">Paractinoplanes ferrugineus</name>
    <dbReference type="NCBI Taxonomy" id="113564"/>
    <lineage>
        <taxon>Bacteria</taxon>
        <taxon>Bacillati</taxon>
        <taxon>Actinomycetota</taxon>
        <taxon>Actinomycetes</taxon>
        <taxon>Micromonosporales</taxon>
        <taxon>Micromonosporaceae</taxon>
        <taxon>Paractinoplanes</taxon>
    </lineage>
</organism>
<dbReference type="AlphaFoldDB" id="A0A919MG44"/>
<evidence type="ECO:0000256" key="1">
    <source>
        <dbReference type="SAM" id="MobiDB-lite"/>
    </source>
</evidence>
<sequence length="78" mass="8498">MARWVPVTVRGRRMSYSDEPSSFHPSAAQVTSSLPPGAKTGRLPISGRHSRPGKQQVHKFLGARTIEGTSTKGHTQMN</sequence>
<proteinExistence type="predicted"/>
<feature type="compositionally biased region" description="Polar residues" evidence="1">
    <location>
        <begin position="18"/>
        <end position="34"/>
    </location>
</feature>
<gene>
    <name evidence="2" type="ORF">Afe05nite_52990</name>
</gene>
<name>A0A919MG44_9ACTN</name>
<protein>
    <submittedName>
        <fullName evidence="2">Uncharacterized protein</fullName>
    </submittedName>
</protein>
<dbReference type="Proteomes" id="UP000598174">
    <property type="component" value="Unassembled WGS sequence"/>
</dbReference>
<reference evidence="2" key="1">
    <citation type="submission" date="2021-01" db="EMBL/GenBank/DDBJ databases">
        <title>Whole genome shotgun sequence of Actinoplanes ferrugineus NBRC 15555.</title>
        <authorList>
            <person name="Komaki H."/>
            <person name="Tamura T."/>
        </authorList>
    </citation>
    <scope>NUCLEOTIDE SEQUENCE</scope>
    <source>
        <strain evidence="2">NBRC 15555</strain>
    </source>
</reference>